<dbReference type="EMBL" id="JARJCW010000009">
    <property type="protein sequence ID" value="KAJ7220531.1"/>
    <property type="molecule type" value="Genomic_DNA"/>
</dbReference>
<keyword evidence="2" id="KW-1185">Reference proteome</keyword>
<accession>A0AAD6VWV1</accession>
<gene>
    <name evidence="1" type="ORF">GGX14DRAFT_559323</name>
</gene>
<proteinExistence type="predicted"/>
<protein>
    <submittedName>
        <fullName evidence="1">Uncharacterized protein</fullName>
    </submittedName>
</protein>
<sequence length="358" mass="38989">MSTSSGAPSVSIEQAQAIVDKHFSKDDLPATIVNFTQVPHGYSYSPAMTSFLLDLAISSNAEPTHSSFLVVSGDTSAQPPGSYAPNALAIFPQLLSAILENTTIPIRSPTLDTTHTLIPHTYLITPIYPVVSANLVSLAQARAAHLLTPHQQTLIDLQLGKYLGELHNGAQNDWFGLPSHTAPADPSYDWQETFTALLEGLLDTVPATRPSADIPVGALRIALARAIAAFLFADATVPSLVWFTGGPDDVFLAFTPTGEFTTFAILPAVAHALWGDPLLETFFVDASPAFWEGYRVTRGPEDGAIMIFPRQRTKRIWYDVFLALVVLHERRGLDDEKTRWAEDSLRKSADLLQAASYY</sequence>
<evidence type="ECO:0000313" key="2">
    <source>
        <dbReference type="Proteomes" id="UP001219525"/>
    </source>
</evidence>
<dbReference type="Proteomes" id="UP001219525">
    <property type="component" value="Unassembled WGS sequence"/>
</dbReference>
<organism evidence="1 2">
    <name type="scientific">Mycena pura</name>
    <dbReference type="NCBI Taxonomy" id="153505"/>
    <lineage>
        <taxon>Eukaryota</taxon>
        <taxon>Fungi</taxon>
        <taxon>Dikarya</taxon>
        <taxon>Basidiomycota</taxon>
        <taxon>Agaricomycotina</taxon>
        <taxon>Agaricomycetes</taxon>
        <taxon>Agaricomycetidae</taxon>
        <taxon>Agaricales</taxon>
        <taxon>Marasmiineae</taxon>
        <taxon>Mycenaceae</taxon>
        <taxon>Mycena</taxon>
    </lineage>
</organism>
<comment type="caution">
    <text evidence="1">The sequence shown here is derived from an EMBL/GenBank/DDBJ whole genome shotgun (WGS) entry which is preliminary data.</text>
</comment>
<evidence type="ECO:0000313" key="1">
    <source>
        <dbReference type="EMBL" id="KAJ7220531.1"/>
    </source>
</evidence>
<reference evidence="1" key="1">
    <citation type="submission" date="2023-03" db="EMBL/GenBank/DDBJ databases">
        <title>Massive genome expansion in bonnet fungi (Mycena s.s.) driven by repeated elements and novel gene families across ecological guilds.</title>
        <authorList>
            <consortium name="Lawrence Berkeley National Laboratory"/>
            <person name="Harder C.B."/>
            <person name="Miyauchi S."/>
            <person name="Viragh M."/>
            <person name="Kuo A."/>
            <person name="Thoen E."/>
            <person name="Andreopoulos B."/>
            <person name="Lu D."/>
            <person name="Skrede I."/>
            <person name="Drula E."/>
            <person name="Henrissat B."/>
            <person name="Morin E."/>
            <person name="Kohler A."/>
            <person name="Barry K."/>
            <person name="LaButti K."/>
            <person name="Morin E."/>
            <person name="Salamov A."/>
            <person name="Lipzen A."/>
            <person name="Mereny Z."/>
            <person name="Hegedus B."/>
            <person name="Baldrian P."/>
            <person name="Stursova M."/>
            <person name="Weitz H."/>
            <person name="Taylor A."/>
            <person name="Grigoriev I.V."/>
            <person name="Nagy L.G."/>
            <person name="Martin F."/>
            <person name="Kauserud H."/>
        </authorList>
    </citation>
    <scope>NUCLEOTIDE SEQUENCE</scope>
    <source>
        <strain evidence="1">9144</strain>
    </source>
</reference>
<dbReference type="AlphaFoldDB" id="A0AAD6VWV1"/>
<name>A0AAD6VWV1_9AGAR</name>